<name>A0A411X6H4_9BURK</name>
<dbReference type="Proteomes" id="UP000628442">
    <property type="component" value="Unassembled WGS sequence"/>
</dbReference>
<organism evidence="2 5">
    <name type="scientific">Pseudoduganella albidiflava</name>
    <dbReference type="NCBI Taxonomy" id="321983"/>
    <lineage>
        <taxon>Bacteria</taxon>
        <taxon>Pseudomonadati</taxon>
        <taxon>Pseudomonadota</taxon>
        <taxon>Betaproteobacteria</taxon>
        <taxon>Burkholderiales</taxon>
        <taxon>Oxalobacteraceae</taxon>
        <taxon>Telluria group</taxon>
        <taxon>Pseudoduganella</taxon>
    </lineage>
</organism>
<dbReference type="Proteomes" id="UP000292307">
    <property type="component" value="Chromosome"/>
</dbReference>
<dbReference type="EMBL" id="BMWV01000001">
    <property type="protein sequence ID" value="GGY27500.1"/>
    <property type="molecule type" value="Genomic_DNA"/>
</dbReference>
<keyword evidence="4" id="KW-1185">Reference proteome</keyword>
<reference evidence="2" key="1">
    <citation type="journal article" date="2014" name="Int. J. Syst. Evol. Microbiol.">
        <title>Complete genome sequence of Corynebacterium casei LMG S-19264T (=DSM 44701T), isolated from a smear-ripened cheese.</title>
        <authorList>
            <consortium name="US DOE Joint Genome Institute (JGI-PGF)"/>
            <person name="Walter F."/>
            <person name="Albersmeier A."/>
            <person name="Kalinowski J."/>
            <person name="Ruckert C."/>
        </authorList>
    </citation>
    <scope>NUCLEOTIDE SEQUENCE</scope>
    <source>
        <strain evidence="2">KCTC 12343</strain>
    </source>
</reference>
<dbReference type="OrthoDB" id="7065005at2"/>
<dbReference type="AlphaFoldDB" id="A0A411X6H4"/>
<protein>
    <submittedName>
        <fullName evidence="3">DUF1311 domain-containing protein</fullName>
    </submittedName>
</protein>
<accession>A0A411X6H4</accession>
<evidence type="ECO:0000313" key="3">
    <source>
        <dbReference type="EMBL" id="QBI04468.1"/>
    </source>
</evidence>
<evidence type="ECO:0000313" key="5">
    <source>
        <dbReference type="Proteomes" id="UP000628442"/>
    </source>
</evidence>
<evidence type="ECO:0000259" key="1">
    <source>
        <dbReference type="Pfam" id="PF07007"/>
    </source>
</evidence>
<dbReference type="EMBL" id="CP036401">
    <property type="protein sequence ID" value="QBI04468.1"/>
    <property type="molecule type" value="Genomic_DNA"/>
</dbReference>
<dbReference type="Gene3D" id="1.20.1270.180">
    <property type="match status" value="1"/>
</dbReference>
<evidence type="ECO:0000313" key="4">
    <source>
        <dbReference type="Proteomes" id="UP000292307"/>
    </source>
</evidence>
<dbReference type="InterPro" id="IPR009739">
    <property type="entry name" value="LprI-like_N"/>
</dbReference>
<feature type="domain" description="Lysozyme inhibitor LprI-like N-terminal" evidence="1">
    <location>
        <begin position="38"/>
        <end position="134"/>
    </location>
</feature>
<dbReference type="RefSeq" id="WP_131148529.1">
    <property type="nucleotide sequence ID" value="NZ_BMWV01000001.1"/>
</dbReference>
<dbReference type="Pfam" id="PF07007">
    <property type="entry name" value="LprI"/>
    <property type="match status" value="1"/>
</dbReference>
<proteinExistence type="predicted"/>
<reference evidence="2" key="3">
    <citation type="submission" date="2022-12" db="EMBL/GenBank/DDBJ databases">
        <authorList>
            <person name="Sun Q."/>
            <person name="Kim S."/>
        </authorList>
    </citation>
    <scope>NUCLEOTIDE SEQUENCE</scope>
    <source>
        <strain evidence="2">KCTC 12343</strain>
    </source>
</reference>
<reference evidence="3 4" key="2">
    <citation type="submission" date="2019-02" db="EMBL/GenBank/DDBJ databases">
        <title>Draft Genome Sequences of Six Type Strains of the Genus Massilia.</title>
        <authorList>
            <person name="Miess H."/>
            <person name="Frediansyhah A."/>
            <person name="Gross H."/>
        </authorList>
    </citation>
    <scope>NUCLEOTIDE SEQUENCE [LARGE SCALE GENOMIC DNA]</scope>
    <source>
        <strain evidence="3 4">DSM 17472</strain>
    </source>
</reference>
<sequence>MWRKFILACACAMAFTEVHGEPQVDAAAAVLEQCDEFSQAGFRECLQRKVRNSLKSLARAEARAAISVERWDEDEQYIARARSRLRASKNAFVKYRDAQCAFATSLGGGAIGAALEMRRLACVYGLNTERTVALKRLTETMPLE</sequence>
<evidence type="ECO:0000313" key="2">
    <source>
        <dbReference type="EMBL" id="GGY27500.1"/>
    </source>
</evidence>
<gene>
    <name evidence="3" type="ORF">EYF70_29320</name>
    <name evidence="2" type="ORF">GCM10007387_06950</name>
</gene>